<protein>
    <recommendedName>
        <fullName evidence="4">L1 transposable element RRM domain-containing protein</fullName>
    </recommendedName>
</protein>
<feature type="region of interest" description="Disordered" evidence="2">
    <location>
        <begin position="308"/>
        <end position="333"/>
    </location>
</feature>
<dbReference type="InterPro" id="IPR042566">
    <property type="entry name" value="L1_C"/>
</dbReference>
<evidence type="ECO:0000256" key="2">
    <source>
        <dbReference type="SAM" id="MobiDB-lite"/>
    </source>
</evidence>
<organism evidence="3">
    <name type="scientific">Micrurus lemniscatus lemniscatus</name>
    <dbReference type="NCBI Taxonomy" id="129467"/>
    <lineage>
        <taxon>Eukaryota</taxon>
        <taxon>Metazoa</taxon>
        <taxon>Chordata</taxon>
        <taxon>Craniata</taxon>
        <taxon>Vertebrata</taxon>
        <taxon>Euteleostomi</taxon>
        <taxon>Lepidosauria</taxon>
        <taxon>Squamata</taxon>
        <taxon>Bifurcata</taxon>
        <taxon>Unidentata</taxon>
        <taxon>Episquamata</taxon>
        <taxon>Toxicofera</taxon>
        <taxon>Serpentes</taxon>
        <taxon>Colubroidea</taxon>
        <taxon>Elapidae</taxon>
        <taxon>Elapinae</taxon>
        <taxon>Micrurus</taxon>
    </lineage>
</organism>
<reference evidence="3" key="2">
    <citation type="submission" date="2017-11" db="EMBL/GenBank/DDBJ databases">
        <title>Coralsnake Venomics: Analyses of Venom Gland Transcriptomes and Proteomes of Six Brazilian Taxa.</title>
        <authorList>
            <person name="Aird S.D."/>
            <person name="Jorge da Silva N."/>
            <person name="Qiu L."/>
            <person name="Villar-Briones A."/>
            <person name="Aparecida-Saddi V."/>
            <person name="Campos-Telles M.P."/>
            <person name="Grau M."/>
            <person name="Mikheyev A.S."/>
        </authorList>
    </citation>
    <scope>NUCLEOTIDE SEQUENCE</scope>
    <source>
        <tissue evidence="3">Venom_gland</tissue>
    </source>
</reference>
<feature type="compositionally biased region" description="Basic and acidic residues" evidence="2">
    <location>
        <begin position="314"/>
        <end position="332"/>
    </location>
</feature>
<sequence length="355" mass="41665">MASKQQPKALLPDPAVTTIQELYQALQINFKKQSEELDEKIQKMEEKWEEKVESLAETIQQQHDAMRDDIVLAFQGIMAQIQDIDQANLQRDNKMEEIQEKIEKSDAEGVMMQYRAMECAIRIRGLKENDGEDLRQIFADALEKFLDDKDVDWAWNIDKIYRVNSWIARQRKLPRDVVIYFVTRGARNRVIQHSFQNKLKILGQEVAVLKEIPPKMLKVRKDYSFLVTELKRRQVQYRWDVPYGIIVTYKGERHRLNTVEKARDFYDKILKARQDQAAEQMQEQAQEGAMAIQEDPMQLSGEIIVLGKTQKQPKPQDQRQTRATAKRKEQEAKQSLLTYAQVFAGRKRKGWPKNA</sequence>
<evidence type="ECO:0000256" key="1">
    <source>
        <dbReference type="SAM" id="Coils"/>
    </source>
</evidence>
<keyword evidence="1" id="KW-0175">Coiled coil</keyword>
<reference evidence="3" key="1">
    <citation type="submission" date="2017-07" db="EMBL/GenBank/DDBJ databases">
        <authorList>
            <person name="Mikheyev A."/>
            <person name="Grau M."/>
        </authorList>
    </citation>
    <scope>NUCLEOTIDE SEQUENCE</scope>
    <source>
        <tissue evidence="3">Venom_gland</tissue>
    </source>
</reference>
<proteinExistence type="predicted"/>
<evidence type="ECO:0000313" key="3">
    <source>
        <dbReference type="EMBL" id="LAA89509.1"/>
    </source>
</evidence>
<dbReference type="EMBL" id="IACK01137305">
    <property type="protein sequence ID" value="LAA89509.1"/>
    <property type="molecule type" value="Transcribed_RNA"/>
</dbReference>
<evidence type="ECO:0008006" key="4">
    <source>
        <dbReference type="Google" id="ProtNLM"/>
    </source>
</evidence>
<dbReference type="AlphaFoldDB" id="A0A2D4IZ47"/>
<feature type="coiled-coil region" evidence="1">
    <location>
        <begin position="23"/>
        <end position="104"/>
    </location>
</feature>
<dbReference type="Gene3D" id="3.30.250.20">
    <property type="entry name" value="L1 transposable element, C-terminal domain"/>
    <property type="match status" value="1"/>
</dbReference>
<name>A0A2D4IZ47_MICLE</name>
<accession>A0A2D4IZ47</accession>